<sequence>MNRSTDVASEADPLSALRAATATRHAALDAGLPIGAPDASLHDYTAHLALLRTWLAPLHAWLAGFADGPPFEHATRLARIDADLAEAGHALSTTPADTGTDAVAWPATASLAYRWGVHYVIEGSQLGGAVLYERLRDRLAPHGLRYLKGDDAGPGPRWRVFMQALRASVRTPAEIADACAGACAAFDRILGLRGDPRTGLAHPAWPPATPVEPPPARAGTA</sequence>
<keyword evidence="2" id="KW-1185">Reference proteome</keyword>
<evidence type="ECO:0000313" key="2">
    <source>
        <dbReference type="Proteomes" id="UP001168096"/>
    </source>
</evidence>
<dbReference type="Proteomes" id="UP001168096">
    <property type="component" value="Unassembled WGS sequence"/>
</dbReference>
<name>A0ACC7MDF3_9BURK</name>
<protein>
    <submittedName>
        <fullName evidence="1">Biliverdin-producing heme oxygenase</fullName>
    </submittedName>
</protein>
<evidence type="ECO:0000313" key="1">
    <source>
        <dbReference type="EMBL" id="MFJ1469560.1"/>
    </source>
</evidence>
<gene>
    <name evidence="1" type="ORF">QPK29_017755</name>
</gene>
<proteinExistence type="predicted"/>
<dbReference type="EMBL" id="JASNRB020000010">
    <property type="protein sequence ID" value="MFJ1469560.1"/>
    <property type="molecule type" value="Genomic_DNA"/>
</dbReference>
<reference evidence="1" key="1">
    <citation type="submission" date="2024-11" db="EMBL/GenBank/DDBJ databases">
        <title>Description of Massilia orientalis sp. nov., isolated from rhizosphere soil of Ageratina adenophora.</title>
        <authorList>
            <person name="Wang Y."/>
        </authorList>
    </citation>
    <scope>NUCLEOTIDE SEQUENCE</scope>
    <source>
        <strain evidence="1">YIM B02787</strain>
    </source>
</reference>
<comment type="caution">
    <text evidence="1">The sequence shown here is derived from an EMBL/GenBank/DDBJ whole genome shotgun (WGS) entry which is preliminary data.</text>
</comment>
<organism evidence="1 2">
    <name type="scientific">Massilia orientalis</name>
    <dbReference type="NCBI Taxonomy" id="3050128"/>
    <lineage>
        <taxon>Bacteria</taxon>
        <taxon>Pseudomonadati</taxon>
        <taxon>Pseudomonadota</taxon>
        <taxon>Betaproteobacteria</taxon>
        <taxon>Burkholderiales</taxon>
        <taxon>Oxalobacteraceae</taxon>
        <taxon>Telluria group</taxon>
        <taxon>Massilia</taxon>
    </lineage>
</organism>
<accession>A0ACC7MDF3</accession>